<evidence type="ECO:0000259" key="1">
    <source>
        <dbReference type="Pfam" id="PF12937"/>
    </source>
</evidence>
<dbReference type="EMBL" id="JABXXO010000003">
    <property type="protein sequence ID" value="KAF7783187.1"/>
    <property type="molecule type" value="Genomic_DNA"/>
</dbReference>
<dbReference type="InterPro" id="IPR001810">
    <property type="entry name" value="F-box_dom"/>
</dbReference>
<dbReference type="Proteomes" id="UP000629468">
    <property type="component" value="Unassembled WGS sequence"/>
</dbReference>
<name>A0A8H7F9G7_AGABI</name>
<evidence type="ECO:0000313" key="2">
    <source>
        <dbReference type="EMBL" id="KAF7783187.1"/>
    </source>
</evidence>
<organism evidence="2 3">
    <name type="scientific">Agaricus bisporus var. burnettii</name>
    <dbReference type="NCBI Taxonomy" id="192524"/>
    <lineage>
        <taxon>Eukaryota</taxon>
        <taxon>Fungi</taxon>
        <taxon>Dikarya</taxon>
        <taxon>Basidiomycota</taxon>
        <taxon>Agaricomycotina</taxon>
        <taxon>Agaricomycetes</taxon>
        <taxon>Agaricomycetidae</taxon>
        <taxon>Agaricales</taxon>
        <taxon>Agaricineae</taxon>
        <taxon>Agaricaceae</taxon>
        <taxon>Agaricus</taxon>
    </lineage>
</organism>
<dbReference type="AlphaFoldDB" id="A0A8H7F9G7"/>
<reference evidence="2 3" key="1">
    <citation type="journal article" name="Sci. Rep.">
        <title>Telomere-to-telomere assembled and centromere annotated genomes of the two main subspecies of the button mushroom Agaricus bisporus reveal especially polymorphic chromosome ends.</title>
        <authorList>
            <person name="Sonnenberg A.S.M."/>
            <person name="Sedaghat-Telgerd N."/>
            <person name="Lavrijssen B."/>
            <person name="Ohm R.A."/>
            <person name="Hendrickx P.M."/>
            <person name="Scholtmeijer K."/>
            <person name="Baars J.J.P."/>
            <person name="van Peer A."/>
        </authorList>
    </citation>
    <scope>NUCLEOTIDE SEQUENCE [LARGE SCALE GENOMIC DNA]</scope>
    <source>
        <strain evidence="2 3">H119_p4</strain>
    </source>
</reference>
<dbReference type="Gene3D" id="1.20.1280.50">
    <property type="match status" value="1"/>
</dbReference>
<evidence type="ECO:0000313" key="3">
    <source>
        <dbReference type="Proteomes" id="UP000629468"/>
    </source>
</evidence>
<comment type="caution">
    <text evidence="2">The sequence shown here is derived from an EMBL/GenBank/DDBJ whole genome shotgun (WGS) entry which is preliminary data.</text>
</comment>
<dbReference type="SUPFAM" id="SSF52047">
    <property type="entry name" value="RNI-like"/>
    <property type="match status" value="1"/>
</dbReference>
<accession>A0A8H7F9G7</accession>
<proteinExistence type="predicted"/>
<feature type="domain" description="F-box" evidence="1">
    <location>
        <begin position="56"/>
        <end position="120"/>
    </location>
</feature>
<sequence length="488" mass="56552">MACPYCLQPKPRTSSASMREKDIDAEIERTENLISRLFTERSRLYRKRNEMRSPIYSLPNEILLLIFKFACPSLDFLHHYGLDRNYTREVTYPHIISILSAVSARWHNIVSSTPSLWASLVADDTSPYLMQMVFARSGNLPIAASFSLRDLSASYQSTILYPILREHAARIRMLNVRGVTRNWLKQHITRFIHLESLCLEDGTTREEILSVENPCPRFVLKRFTCRISLAWSKIRVLHLIDIPVDVSLEMLGQCTNLIEFRLRDPVVFRVEGVQFPSSPFVLPCLELFEWPVYHNSEADRPMLQYARMPALQTLIWNRLGVFDAPSDALSNTFFDHFSSTLTTLQIEGGIIRSGLSMFSHFLTLSGVKHLILEGCSDHFIDDVFSKLASEVCTFENREMLVLPKLQSIWIGDIDGHLDQRKVLQTFRRRCSWPIGSLKENIFRLEVMERHMGWTPEFRAGLIKMVEEGYKVELWEKSKPVDWLSSRTK</sequence>
<protein>
    <recommendedName>
        <fullName evidence="1">F-box domain-containing protein</fullName>
    </recommendedName>
</protein>
<dbReference type="Pfam" id="PF12937">
    <property type="entry name" value="F-box-like"/>
    <property type="match status" value="1"/>
</dbReference>
<gene>
    <name evidence="2" type="ORF">Agabi119p4_2563</name>
</gene>